<dbReference type="Proteomes" id="UP001390339">
    <property type="component" value="Unassembled WGS sequence"/>
</dbReference>
<proteinExistence type="inferred from homology"/>
<protein>
    <submittedName>
        <fullName evidence="2">Copalyl diphosphate synthase</fullName>
    </submittedName>
</protein>
<dbReference type="SUPFAM" id="SSF48239">
    <property type="entry name" value="Terpenoid cyclases/Protein prenyltransferases"/>
    <property type="match status" value="1"/>
</dbReference>
<evidence type="ECO:0000256" key="1">
    <source>
        <dbReference type="ARBA" id="ARBA00006333"/>
    </source>
</evidence>
<dbReference type="PANTHER" id="PTHR31739:SF25">
    <property type="entry name" value="(E,E)-GERANYLLINALOOL SYNTHASE"/>
    <property type="match status" value="1"/>
</dbReference>
<dbReference type="EMBL" id="JAPCWZ010000001">
    <property type="protein sequence ID" value="KAK8880047.1"/>
    <property type="molecule type" value="Genomic_DNA"/>
</dbReference>
<reference evidence="2 3" key="1">
    <citation type="journal article" date="2024" name="IMA Fungus">
        <title>Apiospora arundinis, a panoply of carbohydrate-active enzymes and secondary metabolites.</title>
        <authorList>
            <person name="Sorensen T."/>
            <person name="Petersen C."/>
            <person name="Muurmann A.T."/>
            <person name="Christiansen J.V."/>
            <person name="Brundto M.L."/>
            <person name="Overgaard C.K."/>
            <person name="Boysen A.T."/>
            <person name="Wollenberg R.D."/>
            <person name="Larsen T.O."/>
            <person name="Sorensen J.L."/>
            <person name="Nielsen K.L."/>
            <person name="Sondergaard T.E."/>
        </authorList>
    </citation>
    <scope>NUCLEOTIDE SEQUENCE [LARGE SCALE GENOMIC DNA]</scope>
    <source>
        <strain evidence="2 3">AAU 773</strain>
    </source>
</reference>
<organism evidence="2 3">
    <name type="scientific">Apiospora arundinis</name>
    <dbReference type="NCBI Taxonomy" id="335852"/>
    <lineage>
        <taxon>Eukaryota</taxon>
        <taxon>Fungi</taxon>
        <taxon>Dikarya</taxon>
        <taxon>Ascomycota</taxon>
        <taxon>Pezizomycotina</taxon>
        <taxon>Sordariomycetes</taxon>
        <taxon>Xylariomycetidae</taxon>
        <taxon>Amphisphaeriales</taxon>
        <taxon>Apiosporaceae</taxon>
        <taxon>Apiospora</taxon>
    </lineage>
</organism>
<accession>A0ABR2JMY1</accession>
<dbReference type="InterPro" id="IPR050148">
    <property type="entry name" value="Terpene_synthase-like"/>
</dbReference>
<comment type="caution">
    <text evidence="2">The sequence shown here is derived from an EMBL/GenBank/DDBJ whole genome shotgun (WGS) entry which is preliminary data.</text>
</comment>
<evidence type="ECO:0000313" key="2">
    <source>
        <dbReference type="EMBL" id="KAK8880047.1"/>
    </source>
</evidence>
<evidence type="ECO:0000313" key="3">
    <source>
        <dbReference type="Proteomes" id="UP001390339"/>
    </source>
</evidence>
<gene>
    <name evidence="2" type="ORF">PGQ11_001341</name>
</gene>
<keyword evidence="3" id="KW-1185">Reference proteome</keyword>
<name>A0ABR2JMY1_9PEZI</name>
<comment type="similarity">
    <text evidence="1">Belongs to the terpene synthase family.</text>
</comment>
<dbReference type="PANTHER" id="PTHR31739">
    <property type="entry name" value="ENT-COPALYL DIPHOSPHATE SYNTHASE, CHLOROPLASTIC"/>
    <property type="match status" value="1"/>
</dbReference>
<dbReference type="InterPro" id="IPR008930">
    <property type="entry name" value="Terpenoid_cyclase/PrenylTrfase"/>
</dbReference>
<sequence>MMTAKYAAAVISLIRQAVADLDDNHDTDLLTYALLISTCHHAGFPYYDLECVEVSKITDVLHQAMQERAGIGSAPGGKADVSGTSVCIQALTYALKPVGIDDMLRQYEAQKGFLTYPDGDHYSFNANCRALAAIVCQDDVSKYKLQILKTVGFLCQSWWDSDGKVHDKTTSTHLHCSLLFLQSMTQVLALMDRESPNQLLDPDLTSRLMVAVFQACLRTMLVQRDDGSWSSSAEESAYGVLILCEARRLSMFSTLASHLDLAIKRGVTYLEAFAVYPPTQPSKGHTSSPSTATQQLYVLVALYRAAAPPTGSIGDGSFDMARVAKGRKHVKLLSMTPLFSAIPEWEIQASMVESVLFQPMLYARRLDIFPRKDMEDDTKYFDIIPFTWTSCNNRQRAFASTSFLYEMMVISFLNYQADEFLESCAGSVPTDTLRQLIDGAFLPGSDVAHSHTPSYPDIVETLHRFVTYISTHPCVLAASSWDRASVMRELRIFLHAHVTQLVDNVDFQKKQQTADSLNGCVTEHDASQETFFGWVRTTSANHTSCPYSFSFVSCLLSSFLLDGRECFPAVQEKYFASAACLHLATMCRMYNDYGSTGRDAAEGNLNSINFPEYDSTPGGTEGKKRALFAMADYERDCLSRALQSLGAISRDTGDASWDQMQNRQMEIWQMFCDVTDLYGQIYVVRDIGSRITGPVSGPKA</sequence>